<dbReference type="Proteomes" id="UP000612282">
    <property type="component" value="Unassembled WGS sequence"/>
</dbReference>
<proteinExistence type="predicted"/>
<comment type="caution">
    <text evidence="1">The sequence shown here is derived from an EMBL/GenBank/DDBJ whole genome shotgun (WGS) entry which is preliminary data.</text>
</comment>
<evidence type="ECO:0000313" key="1">
    <source>
        <dbReference type="EMBL" id="GID59744.1"/>
    </source>
</evidence>
<reference evidence="1 2" key="1">
    <citation type="submission" date="2021-01" db="EMBL/GenBank/DDBJ databases">
        <title>Whole genome shotgun sequence of Actinoplanes couchii NBRC 106145.</title>
        <authorList>
            <person name="Komaki H."/>
            <person name="Tamura T."/>
        </authorList>
    </citation>
    <scope>NUCLEOTIDE SEQUENCE [LARGE SCALE GENOMIC DNA]</scope>
    <source>
        <strain evidence="1 2">NBRC 106145</strain>
    </source>
</reference>
<sequence>MHDEMITHFDECIARMLQLRASLAATRRVEPGERHDTVRAAIAAAERFAVEAGQTLTNLHLPVRVGSPATAPVLSTAVGSTAVGFTAVGSTAVAVEADRPLALARACPTAQAVS</sequence>
<accession>A0ABQ3XMK6</accession>
<protein>
    <submittedName>
        <fullName evidence="1">Uncharacterized protein</fullName>
    </submittedName>
</protein>
<keyword evidence="2" id="KW-1185">Reference proteome</keyword>
<dbReference type="EMBL" id="BOMG01000101">
    <property type="protein sequence ID" value="GID59744.1"/>
    <property type="molecule type" value="Genomic_DNA"/>
</dbReference>
<name>A0ABQ3XMK6_9ACTN</name>
<evidence type="ECO:0000313" key="2">
    <source>
        <dbReference type="Proteomes" id="UP000612282"/>
    </source>
</evidence>
<dbReference type="RefSeq" id="WP_203806122.1">
    <property type="nucleotide sequence ID" value="NZ_BAAAQE010000068.1"/>
</dbReference>
<gene>
    <name evidence="1" type="ORF">Aco03nite_081480</name>
</gene>
<organism evidence="1 2">
    <name type="scientific">Actinoplanes couchii</name>
    <dbReference type="NCBI Taxonomy" id="403638"/>
    <lineage>
        <taxon>Bacteria</taxon>
        <taxon>Bacillati</taxon>
        <taxon>Actinomycetota</taxon>
        <taxon>Actinomycetes</taxon>
        <taxon>Micromonosporales</taxon>
        <taxon>Micromonosporaceae</taxon>
        <taxon>Actinoplanes</taxon>
    </lineage>
</organism>